<dbReference type="GO" id="GO:0003676">
    <property type="term" value="F:nucleic acid binding"/>
    <property type="evidence" value="ECO:0007669"/>
    <property type="project" value="InterPro"/>
</dbReference>
<keyword evidence="3" id="KW-1185">Reference proteome</keyword>
<dbReference type="OrthoDB" id="8070015at2759"/>
<gene>
    <name evidence="2" type="ORF">FOL47_004358</name>
</gene>
<evidence type="ECO:0000259" key="1">
    <source>
        <dbReference type="PROSITE" id="PS50879"/>
    </source>
</evidence>
<dbReference type="EMBL" id="JAAPAO010002481">
    <property type="protein sequence ID" value="KAF4647630.1"/>
    <property type="molecule type" value="Genomic_DNA"/>
</dbReference>
<dbReference type="PROSITE" id="PS50879">
    <property type="entry name" value="RNASE_H_1"/>
    <property type="match status" value="1"/>
</dbReference>
<dbReference type="AlphaFoldDB" id="A0A7J6KKV2"/>
<dbReference type="SUPFAM" id="SSF53098">
    <property type="entry name" value="Ribonuclease H-like"/>
    <property type="match status" value="1"/>
</dbReference>
<dbReference type="InterPro" id="IPR012337">
    <property type="entry name" value="RNaseH-like_sf"/>
</dbReference>
<reference evidence="2 3" key="1">
    <citation type="submission" date="2020-04" db="EMBL/GenBank/DDBJ databases">
        <title>Perkinsus chesapeaki whole genome sequence.</title>
        <authorList>
            <person name="Bogema D.R."/>
        </authorList>
    </citation>
    <scope>NUCLEOTIDE SEQUENCE [LARGE SCALE GENOMIC DNA]</scope>
    <source>
        <strain evidence="2">ATCC PRA-425</strain>
    </source>
</reference>
<protein>
    <recommendedName>
        <fullName evidence="1">RNase H type-1 domain-containing protein</fullName>
    </recommendedName>
</protein>
<feature type="non-terminal residue" evidence="2">
    <location>
        <position position="1"/>
    </location>
</feature>
<feature type="non-terminal residue" evidence="2">
    <location>
        <position position="231"/>
    </location>
</feature>
<sequence length="231" mass="26114">EIRLLLSRRSLSEVLLDKVVIKYLHDGHTREGLLRGSAKTVSPKFLREVGHSIPEGTPIDRCELQWKNDRSFTPGIETIHTTIDRNVSVELAVSGYNSQYRVFTDGSVCKRSGTAGSAMVVLDHNDEIVYFKKWRMPHYASISQCEMFALGQAYNFAAARGERMIIFTDSYSCMLAICSSSTRFSTRSIRDNIIKVGKRVDLYWIPSHSEPIYGNILADKLANEARLLSDM</sequence>
<evidence type="ECO:0000313" key="2">
    <source>
        <dbReference type="EMBL" id="KAF4647630.1"/>
    </source>
</evidence>
<dbReference type="InterPro" id="IPR002156">
    <property type="entry name" value="RNaseH_domain"/>
</dbReference>
<dbReference type="GO" id="GO:0004523">
    <property type="term" value="F:RNA-DNA hybrid ribonuclease activity"/>
    <property type="evidence" value="ECO:0007669"/>
    <property type="project" value="InterPro"/>
</dbReference>
<name>A0A7J6KKV2_PERCH</name>
<dbReference type="InterPro" id="IPR036397">
    <property type="entry name" value="RNaseH_sf"/>
</dbReference>
<accession>A0A7J6KKV2</accession>
<proteinExistence type="predicted"/>
<dbReference type="Pfam" id="PF00075">
    <property type="entry name" value="RNase_H"/>
    <property type="match status" value="1"/>
</dbReference>
<dbReference type="Proteomes" id="UP000591131">
    <property type="component" value="Unassembled WGS sequence"/>
</dbReference>
<dbReference type="CDD" id="cd09276">
    <property type="entry name" value="Rnase_HI_RT_non_LTR"/>
    <property type="match status" value="1"/>
</dbReference>
<organism evidence="2 3">
    <name type="scientific">Perkinsus chesapeaki</name>
    <name type="common">Clam parasite</name>
    <name type="synonym">Perkinsus andrewsi</name>
    <dbReference type="NCBI Taxonomy" id="330153"/>
    <lineage>
        <taxon>Eukaryota</taxon>
        <taxon>Sar</taxon>
        <taxon>Alveolata</taxon>
        <taxon>Perkinsozoa</taxon>
        <taxon>Perkinsea</taxon>
        <taxon>Perkinsida</taxon>
        <taxon>Perkinsidae</taxon>
        <taxon>Perkinsus</taxon>
    </lineage>
</organism>
<evidence type="ECO:0000313" key="3">
    <source>
        <dbReference type="Proteomes" id="UP000591131"/>
    </source>
</evidence>
<feature type="domain" description="RNase H type-1" evidence="1">
    <location>
        <begin position="96"/>
        <end position="227"/>
    </location>
</feature>
<dbReference type="Gene3D" id="3.30.420.10">
    <property type="entry name" value="Ribonuclease H-like superfamily/Ribonuclease H"/>
    <property type="match status" value="1"/>
</dbReference>
<comment type="caution">
    <text evidence="2">The sequence shown here is derived from an EMBL/GenBank/DDBJ whole genome shotgun (WGS) entry which is preliminary data.</text>
</comment>